<dbReference type="SUPFAM" id="SSF52743">
    <property type="entry name" value="Subtilisin-like"/>
    <property type="match status" value="1"/>
</dbReference>
<reference evidence="13" key="2">
    <citation type="journal article" date="2007" name="PLoS Biol.">
        <title>Survey sequencing and comparative analysis of the elephant shark (Callorhinchus milii) genome.</title>
        <authorList>
            <person name="Venkatesh B."/>
            <person name="Kirkness E.F."/>
            <person name="Loh Y.H."/>
            <person name="Halpern A.L."/>
            <person name="Lee A.P."/>
            <person name="Johnson J."/>
            <person name="Dandona N."/>
            <person name="Viswanathan L.D."/>
            <person name="Tay A."/>
            <person name="Venter J.C."/>
            <person name="Strausberg R.L."/>
            <person name="Brenner S."/>
        </authorList>
    </citation>
    <scope>NUCLEOTIDE SEQUENCE [LARGE SCALE GENOMIC DNA]</scope>
</reference>
<dbReference type="Gene3D" id="6.10.250.3080">
    <property type="match status" value="1"/>
</dbReference>
<organism evidence="12 13">
    <name type="scientific">Callorhinchus milii</name>
    <name type="common">Ghost shark</name>
    <dbReference type="NCBI Taxonomy" id="7868"/>
    <lineage>
        <taxon>Eukaryota</taxon>
        <taxon>Metazoa</taxon>
        <taxon>Chordata</taxon>
        <taxon>Craniata</taxon>
        <taxon>Vertebrata</taxon>
        <taxon>Chondrichthyes</taxon>
        <taxon>Holocephali</taxon>
        <taxon>Chimaeriformes</taxon>
        <taxon>Callorhinchidae</taxon>
        <taxon>Callorhinchus</taxon>
    </lineage>
</organism>
<dbReference type="PROSITE" id="PS00137">
    <property type="entry name" value="SUBTILASE_HIS"/>
    <property type="match status" value="1"/>
</dbReference>
<dbReference type="Gene3D" id="3.40.50.200">
    <property type="entry name" value="Peptidase S8/S53 domain"/>
    <property type="match status" value="1"/>
</dbReference>
<evidence type="ECO:0000313" key="13">
    <source>
        <dbReference type="Proteomes" id="UP000314986"/>
    </source>
</evidence>
<keyword evidence="6" id="KW-0645">Protease</keyword>
<evidence type="ECO:0000256" key="5">
    <source>
        <dbReference type="ARBA" id="ARBA00022438"/>
    </source>
</evidence>
<comment type="similarity">
    <text evidence="2 10">Belongs to the peptidase S8 family.</text>
</comment>
<keyword evidence="5" id="KW-0031">Aminopeptidase</keyword>
<reference evidence="12" key="4">
    <citation type="submission" date="2025-08" db="UniProtKB">
        <authorList>
            <consortium name="Ensembl"/>
        </authorList>
    </citation>
    <scope>IDENTIFICATION</scope>
</reference>
<proteinExistence type="inferred from homology"/>
<accession>A0A4W3H3G6</accession>
<dbReference type="InterPro" id="IPR023828">
    <property type="entry name" value="Peptidase_S8_Ser-AS"/>
</dbReference>
<dbReference type="InterPro" id="IPR050131">
    <property type="entry name" value="Peptidase_S8_subtilisin-like"/>
</dbReference>
<dbReference type="PROSITE" id="PS51892">
    <property type="entry name" value="SUBTILASE"/>
    <property type="match status" value="1"/>
</dbReference>
<evidence type="ECO:0000256" key="6">
    <source>
        <dbReference type="ARBA" id="ARBA00022670"/>
    </source>
</evidence>
<dbReference type="PRINTS" id="PR00723">
    <property type="entry name" value="SUBTILISIN"/>
</dbReference>
<dbReference type="InterPro" id="IPR015500">
    <property type="entry name" value="Peptidase_S8_subtilisin-rel"/>
</dbReference>
<dbReference type="InterPro" id="IPR000209">
    <property type="entry name" value="Peptidase_S8/S53_dom"/>
</dbReference>
<reference evidence="13" key="1">
    <citation type="journal article" date="2006" name="Science">
        <title>Ancient noncoding elements conserved in the human genome.</title>
        <authorList>
            <person name="Venkatesh B."/>
            <person name="Kirkness E.F."/>
            <person name="Loh Y.H."/>
            <person name="Halpern A.L."/>
            <person name="Lee A.P."/>
            <person name="Johnson J."/>
            <person name="Dandona N."/>
            <person name="Viswanathan L.D."/>
            <person name="Tay A."/>
            <person name="Venter J.C."/>
            <person name="Strausberg R.L."/>
            <person name="Brenner S."/>
        </authorList>
    </citation>
    <scope>NUCLEOTIDE SEQUENCE [LARGE SCALE GENOMIC DNA]</scope>
</reference>
<dbReference type="Proteomes" id="UP000314986">
    <property type="component" value="Unassembled WGS sequence"/>
</dbReference>
<keyword evidence="7" id="KW-0378">Hydrolase</keyword>
<dbReference type="EC" id="3.4.14.10" evidence="3"/>
<keyword evidence="13" id="KW-1185">Reference proteome</keyword>
<evidence type="ECO:0000256" key="1">
    <source>
        <dbReference type="ARBA" id="ARBA00001910"/>
    </source>
</evidence>
<dbReference type="GO" id="GO:0008240">
    <property type="term" value="F:tripeptidyl-peptidase activity"/>
    <property type="evidence" value="ECO:0007669"/>
    <property type="project" value="UniProtKB-EC"/>
</dbReference>
<dbReference type="PANTHER" id="PTHR43806">
    <property type="entry name" value="PEPTIDASE S8"/>
    <property type="match status" value="1"/>
</dbReference>
<dbReference type="AlphaFoldDB" id="A0A4W3H3G6"/>
<evidence type="ECO:0000256" key="7">
    <source>
        <dbReference type="ARBA" id="ARBA00022801"/>
    </source>
</evidence>
<dbReference type="GO" id="GO:0006508">
    <property type="term" value="P:proteolysis"/>
    <property type="evidence" value="ECO:0007669"/>
    <property type="project" value="UniProtKB-KW"/>
</dbReference>
<reference evidence="13" key="3">
    <citation type="journal article" date="2014" name="Nature">
        <title>Elephant shark genome provides unique insights into gnathostome evolution.</title>
        <authorList>
            <consortium name="International Elephant Shark Genome Sequencing Consortium"/>
            <person name="Venkatesh B."/>
            <person name="Lee A.P."/>
            <person name="Ravi V."/>
            <person name="Maurya A.K."/>
            <person name="Lian M.M."/>
            <person name="Swann J.B."/>
            <person name="Ohta Y."/>
            <person name="Flajnik M.F."/>
            <person name="Sutoh Y."/>
            <person name="Kasahara M."/>
            <person name="Hoon S."/>
            <person name="Gangu V."/>
            <person name="Roy S.W."/>
            <person name="Irimia M."/>
            <person name="Korzh V."/>
            <person name="Kondrychyn I."/>
            <person name="Lim Z.W."/>
            <person name="Tay B.H."/>
            <person name="Tohari S."/>
            <person name="Kong K.W."/>
            <person name="Ho S."/>
            <person name="Lorente-Galdos B."/>
            <person name="Quilez J."/>
            <person name="Marques-Bonet T."/>
            <person name="Raney B.J."/>
            <person name="Ingham P.W."/>
            <person name="Tay A."/>
            <person name="Hillier L.W."/>
            <person name="Minx P."/>
            <person name="Boehm T."/>
            <person name="Wilson R.K."/>
            <person name="Brenner S."/>
            <person name="Warren W.C."/>
        </authorList>
    </citation>
    <scope>NUCLEOTIDE SEQUENCE [LARGE SCALE GENOMIC DNA]</scope>
</reference>
<keyword evidence="8" id="KW-0720">Serine protease</keyword>
<dbReference type="PANTHER" id="PTHR43806:SF14">
    <property type="entry name" value="TRIPEPTIDYL-PEPTIDASE 2"/>
    <property type="match status" value="1"/>
</dbReference>
<dbReference type="GO" id="GO:0004252">
    <property type="term" value="F:serine-type endopeptidase activity"/>
    <property type="evidence" value="ECO:0007669"/>
    <property type="project" value="InterPro"/>
</dbReference>
<evidence type="ECO:0000259" key="11">
    <source>
        <dbReference type="Pfam" id="PF00082"/>
    </source>
</evidence>
<comment type="caution">
    <text evidence="10">Lacks conserved residue(s) required for the propagation of feature annotation.</text>
</comment>
<dbReference type="Gene3D" id="2.20.25.690">
    <property type="match status" value="1"/>
</dbReference>
<evidence type="ECO:0000313" key="12">
    <source>
        <dbReference type="Ensembl" id="ENSCMIP00000011313.1"/>
    </source>
</evidence>
<feature type="domain" description="Peptidase S8/S53" evidence="11">
    <location>
        <begin position="168"/>
        <end position="395"/>
    </location>
</feature>
<evidence type="ECO:0000256" key="10">
    <source>
        <dbReference type="PROSITE-ProRule" id="PRU01240"/>
    </source>
</evidence>
<evidence type="ECO:0000256" key="9">
    <source>
        <dbReference type="ARBA" id="ARBA00032232"/>
    </source>
</evidence>
<evidence type="ECO:0000256" key="2">
    <source>
        <dbReference type="ARBA" id="ARBA00011073"/>
    </source>
</evidence>
<dbReference type="GeneTree" id="ENSGT00390000014623"/>
<sequence length="444" mass="48114">SGDVNTSTVMETKDGKIVGLSGCTLKIPENWVNPSGKYHVGIKNGYEFYPKALKERIQKERKEKLWDPFQRVSLAEACRKLDEFDNTHTNLSQVEKMQREELQSQVELLNLQEKKLSDPGPVYDCLVWHDGETWRACVDTSECGNLDKCSVMQNYREAQEYSSLGVSEMLNYSVNIYDEGNTLCIVTSGGAHGTHVASIAAGYFPEDPERNGVAPGAQILAMKIGDTRLSTMETGTGLIRAMIEAIKYKCDLVNYSYGEATHWPNSGRICEVINEAVLKHNVIYVSSAGNNGPCLSTVGCPGGTTYGVIGVGAYVSPDMMIAEYSLREKLPANQYTWSSRGPSTDGALGVSISAPGGAIASVPNWTLRGTQLMNGTSMSSPNACGGIALLLSGNGTPSNKYDALVVMVPIRKHVKKINWFTCPSGKGNLSPSDLHLILIAHISG</sequence>
<dbReference type="GO" id="GO:0004177">
    <property type="term" value="F:aminopeptidase activity"/>
    <property type="evidence" value="ECO:0007669"/>
    <property type="project" value="UniProtKB-KW"/>
</dbReference>
<comment type="catalytic activity">
    <reaction evidence="1">
        <text>Release of an N-terminal tripeptide from a polypeptide.</text>
        <dbReference type="EC" id="3.4.14.10"/>
    </reaction>
</comment>
<evidence type="ECO:0000256" key="4">
    <source>
        <dbReference type="ARBA" id="ARBA00020244"/>
    </source>
</evidence>
<dbReference type="PROSITE" id="PS00138">
    <property type="entry name" value="SUBTILASE_SER"/>
    <property type="match status" value="1"/>
</dbReference>
<evidence type="ECO:0000256" key="8">
    <source>
        <dbReference type="ARBA" id="ARBA00022825"/>
    </source>
</evidence>
<dbReference type="Ensembl" id="ENSCMIT00000011593.1">
    <property type="protein sequence ID" value="ENSCMIP00000011313.1"/>
    <property type="gene ID" value="ENSCMIG00000005842.1"/>
</dbReference>
<dbReference type="GO" id="GO:0005829">
    <property type="term" value="C:cytosol"/>
    <property type="evidence" value="ECO:0007669"/>
    <property type="project" value="TreeGrafter"/>
</dbReference>
<dbReference type="InterPro" id="IPR036852">
    <property type="entry name" value="Peptidase_S8/S53_dom_sf"/>
</dbReference>
<evidence type="ECO:0000256" key="3">
    <source>
        <dbReference type="ARBA" id="ARBA00012462"/>
    </source>
</evidence>
<reference evidence="12" key="5">
    <citation type="submission" date="2025-09" db="UniProtKB">
        <authorList>
            <consortium name="Ensembl"/>
        </authorList>
    </citation>
    <scope>IDENTIFICATION</scope>
</reference>
<dbReference type="FunFam" id="3.40.50.200:FF:000003">
    <property type="entry name" value="Tripeptidyl peptidase 2"/>
    <property type="match status" value="1"/>
</dbReference>
<dbReference type="Pfam" id="PF00082">
    <property type="entry name" value="Peptidase_S8"/>
    <property type="match status" value="1"/>
</dbReference>
<dbReference type="InterPro" id="IPR022398">
    <property type="entry name" value="Peptidase_S8_His-AS"/>
</dbReference>
<protein>
    <recommendedName>
        <fullName evidence="4">Tripeptidyl-peptidase 2</fullName>
        <ecNumber evidence="3">3.4.14.10</ecNumber>
    </recommendedName>
    <alternativeName>
        <fullName evidence="9">Tripeptidyl aminopeptidase</fullName>
    </alternativeName>
</protein>
<name>A0A4W3H3G6_CALMI</name>